<feature type="region of interest" description="Disordered" evidence="4">
    <location>
        <begin position="223"/>
        <end position="246"/>
    </location>
</feature>
<comment type="caution">
    <text evidence="6">The sequence shown here is derived from an EMBL/GenBank/DDBJ whole genome shotgun (WGS) entry which is preliminary data.</text>
</comment>
<dbReference type="GO" id="GO:0000049">
    <property type="term" value="F:tRNA binding"/>
    <property type="evidence" value="ECO:0007669"/>
    <property type="project" value="UniProtKB-KW"/>
</dbReference>
<dbReference type="PANTHER" id="PTHR43453">
    <property type="entry name" value="RRNA METHYLASE-LIKE"/>
    <property type="match status" value="1"/>
</dbReference>
<proteinExistence type="predicted"/>
<dbReference type="GO" id="GO:0008173">
    <property type="term" value="F:RNA methyltransferase activity"/>
    <property type="evidence" value="ECO:0007669"/>
    <property type="project" value="InterPro"/>
</dbReference>
<protein>
    <recommendedName>
        <fullName evidence="5">tRNA/rRNA methyltransferase SpoU type domain-containing protein</fullName>
    </recommendedName>
</protein>
<dbReference type="InterPro" id="IPR029028">
    <property type="entry name" value="Alpha/beta_knot_MTases"/>
</dbReference>
<reference evidence="6 7" key="1">
    <citation type="journal article" date="2015" name="Genome Biol. Evol.">
        <title>Comparative Genomics of a Bacterivorous Green Alga Reveals Evolutionary Causalities and Consequences of Phago-Mixotrophic Mode of Nutrition.</title>
        <authorList>
            <person name="Burns J.A."/>
            <person name="Paasch A."/>
            <person name="Narechania A."/>
            <person name="Kim E."/>
        </authorList>
    </citation>
    <scope>NUCLEOTIDE SEQUENCE [LARGE SCALE GENOMIC DNA]</scope>
    <source>
        <strain evidence="6 7">PLY_AMNH</strain>
    </source>
</reference>
<evidence type="ECO:0000256" key="3">
    <source>
        <dbReference type="ARBA" id="ARBA00022679"/>
    </source>
</evidence>
<evidence type="ECO:0000256" key="4">
    <source>
        <dbReference type="SAM" id="MobiDB-lite"/>
    </source>
</evidence>
<evidence type="ECO:0000313" key="6">
    <source>
        <dbReference type="EMBL" id="KAK3237026.1"/>
    </source>
</evidence>
<dbReference type="SUPFAM" id="SSF75217">
    <property type="entry name" value="alpha/beta knot"/>
    <property type="match status" value="1"/>
</dbReference>
<dbReference type="AlphaFoldDB" id="A0AAE0BI55"/>
<gene>
    <name evidence="6" type="ORF">CYMTET_52870</name>
</gene>
<keyword evidence="7" id="KW-1185">Reference proteome</keyword>
<accession>A0AAE0BI55</accession>
<dbReference type="InterPro" id="IPR033671">
    <property type="entry name" value="TrmH"/>
</dbReference>
<feature type="non-terminal residue" evidence="6">
    <location>
        <position position="246"/>
    </location>
</feature>
<dbReference type="InterPro" id="IPR001537">
    <property type="entry name" value="SpoU_MeTrfase"/>
</dbReference>
<evidence type="ECO:0000256" key="1">
    <source>
        <dbReference type="ARBA" id="ARBA00022555"/>
    </source>
</evidence>
<dbReference type="GO" id="GO:0002938">
    <property type="term" value="P:tRNA guanine ribose methylation"/>
    <property type="evidence" value="ECO:0007669"/>
    <property type="project" value="TreeGrafter"/>
</dbReference>
<keyword evidence="1" id="KW-0820">tRNA-binding</keyword>
<dbReference type="Gene3D" id="3.40.1280.10">
    <property type="match status" value="1"/>
</dbReference>
<name>A0AAE0BI55_9CHLO</name>
<keyword evidence="1" id="KW-0694">RNA-binding</keyword>
<dbReference type="PANTHER" id="PTHR43453:SF3">
    <property type="entry name" value="TRNA_RRNA METHYLTRANSFERASE SPOU TYPE DOMAIN-CONTAINING PROTEIN"/>
    <property type="match status" value="1"/>
</dbReference>
<dbReference type="Pfam" id="PF00588">
    <property type="entry name" value="SpoU_methylase"/>
    <property type="match status" value="1"/>
</dbReference>
<keyword evidence="2" id="KW-0489">Methyltransferase</keyword>
<dbReference type="EMBL" id="LGRX02034724">
    <property type="protein sequence ID" value="KAK3237026.1"/>
    <property type="molecule type" value="Genomic_DNA"/>
</dbReference>
<dbReference type="InterPro" id="IPR029026">
    <property type="entry name" value="tRNA_m1G_MTases_N"/>
</dbReference>
<keyword evidence="3" id="KW-0808">Transferase</keyword>
<evidence type="ECO:0000313" key="7">
    <source>
        <dbReference type="Proteomes" id="UP001190700"/>
    </source>
</evidence>
<evidence type="ECO:0000256" key="2">
    <source>
        <dbReference type="ARBA" id="ARBA00022603"/>
    </source>
</evidence>
<organism evidence="6 7">
    <name type="scientific">Cymbomonas tetramitiformis</name>
    <dbReference type="NCBI Taxonomy" id="36881"/>
    <lineage>
        <taxon>Eukaryota</taxon>
        <taxon>Viridiplantae</taxon>
        <taxon>Chlorophyta</taxon>
        <taxon>Pyramimonadophyceae</taxon>
        <taxon>Pyramimonadales</taxon>
        <taxon>Pyramimonadaceae</taxon>
        <taxon>Cymbomonas</taxon>
    </lineage>
</organism>
<sequence>MDKVLDSRSDRLALVVQSTDASACDSILRTADTYGVQNVWMVESGTQPVAYVGEAGHLALSLDMEHFQSPKDVLAALRRERRTVWVLDEDPSGVPLDRPGLAIPPRVAIIVGRGSFHSELLKAADCRVHLPRHGFTTELPLQVTCALVLQQFFVICPHARGDLTEVRQAMLRQRWISQLKAQDFSGLQVVEHYFDAEEYFQGEEPWKRHHSLLDWDDPNAVGHSTSHTVKTMSYPSDSTPRSEKSA</sequence>
<feature type="domain" description="tRNA/rRNA methyltransferase SpoU type" evidence="5">
    <location>
        <begin position="26"/>
        <end position="149"/>
    </location>
</feature>
<feature type="compositionally biased region" description="Polar residues" evidence="4">
    <location>
        <begin position="223"/>
        <end position="239"/>
    </location>
</feature>
<evidence type="ECO:0000259" key="5">
    <source>
        <dbReference type="Pfam" id="PF00588"/>
    </source>
</evidence>
<dbReference type="Proteomes" id="UP001190700">
    <property type="component" value="Unassembled WGS sequence"/>
</dbReference>